<dbReference type="EMBL" id="BNAQ01000001">
    <property type="protein sequence ID" value="GHH09412.1"/>
    <property type="molecule type" value="Genomic_DNA"/>
</dbReference>
<accession>A0ABQ3LA80</accession>
<gene>
    <name evidence="1" type="ORF">GCM10008023_06060</name>
</gene>
<evidence type="ECO:0000313" key="2">
    <source>
        <dbReference type="Proteomes" id="UP000652430"/>
    </source>
</evidence>
<dbReference type="RefSeq" id="WP_189675040.1">
    <property type="nucleotide sequence ID" value="NZ_BNAQ01000001.1"/>
</dbReference>
<keyword evidence="2" id="KW-1185">Reference proteome</keyword>
<evidence type="ECO:0000313" key="1">
    <source>
        <dbReference type="EMBL" id="GHH09412.1"/>
    </source>
</evidence>
<protein>
    <submittedName>
        <fullName evidence="1">Uncharacterized protein</fullName>
    </submittedName>
</protein>
<organism evidence="1 2">
    <name type="scientific">Sphingomonas glacialis</name>
    <dbReference type="NCBI Taxonomy" id="658225"/>
    <lineage>
        <taxon>Bacteria</taxon>
        <taxon>Pseudomonadati</taxon>
        <taxon>Pseudomonadota</taxon>
        <taxon>Alphaproteobacteria</taxon>
        <taxon>Sphingomonadales</taxon>
        <taxon>Sphingomonadaceae</taxon>
        <taxon>Sphingomonas</taxon>
    </lineage>
</organism>
<dbReference type="Proteomes" id="UP000652430">
    <property type="component" value="Unassembled WGS sequence"/>
</dbReference>
<reference evidence="2" key="1">
    <citation type="journal article" date="2019" name="Int. J. Syst. Evol. Microbiol.">
        <title>The Global Catalogue of Microorganisms (GCM) 10K type strain sequencing project: providing services to taxonomists for standard genome sequencing and annotation.</title>
        <authorList>
            <consortium name="The Broad Institute Genomics Platform"/>
            <consortium name="The Broad Institute Genome Sequencing Center for Infectious Disease"/>
            <person name="Wu L."/>
            <person name="Ma J."/>
        </authorList>
    </citation>
    <scope>NUCLEOTIDE SEQUENCE [LARGE SCALE GENOMIC DNA]</scope>
    <source>
        <strain evidence="2">CGMCC 1.8957</strain>
    </source>
</reference>
<name>A0ABQ3LA80_9SPHN</name>
<sequence length="278" mass="28825">MASGVSIILPSAGFTPTFAQEEVTLLHATGFVDRGLVALHMLAESSGAAFLDAKGGIAGNLDSIINSNNAFARLSGGGVSLSGAQFISFPTYEAHAPWTLFTAGAIIGDVGSEFEKITGFIGHRTSYGTAPKGAYCYGRGVESWTSPASAQYFLHRADGTDAQLSAPSVPPAGNRRVIALSYDGSSTLTSAFYNVSGVAEVTGPLSATPAQLFTSSGTTNSMLQPIIGGLNDVFDGAIQQFEFFARYNRALTDFSATEIQIQVAAASQLGGARGRAWS</sequence>
<proteinExistence type="predicted"/>
<comment type="caution">
    <text evidence="1">The sequence shown here is derived from an EMBL/GenBank/DDBJ whole genome shotgun (WGS) entry which is preliminary data.</text>
</comment>